<gene>
    <name evidence="11" type="ORF">KD146_17190</name>
</gene>
<dbReference type="PANTHER" id="PTHR30582">
    <property type="entry name" value="L,D-TRANSPEPTIDASE"/>
    <property type="match status" value="1"/>
</dbReference>
<dbReference type="CDD" id="cd16913">
    <property type="entry name" value="YkuD_like"/>
    <property type="match status" value="1"/>
</dbReference>
<evidence type="ECO:0000313" key="11">
    <source>
        <dbReference type="EMBL" id="MBS3850437.1"/>
    </source>
</evidence>
<dbReference type="Gene3D" id="2.40.440.10">
    <property type="entry name" value="L,D-transpeptidase catalytic domain-like"/>
    <property type="match status" value="1"/>
</dbReference>
<accession>A0A942EDU6</accession>
<sequence length="209" mass="23302">MIGLSATALTACASNRTPVTREPQIDPYYQAMYGANYTEKFPVEATDLRRVDPQFWRQEVAYVTSERPGTLVVDTPARFLYLVLEDGRALRYGIGVGKTEALVFRGTATIGRKAQWPRWTPTRSMIEREPDRYGPYAGGMEGGPENPLGPRALYLYKDGRDTLFRLHGTTEPYTIGTNVSSGCIRLMNQDIIDLYGRVPTGAKVVVINS</sequence>
<keyword evidence="3" id="KW-0328">Glycosyltransferase</keyword>
<dbReference type="InterPro" id="IPR005490">
    <property type="entry name" value="LD_TPept_cat_dom"/>
</dbReference>
<dbReference type="GO" id="GO:0018104">
    <property type="term" value="P:peptidoglycan-protein cross-linking"/>
    <property type="evidence" value="ECO:0007669"/>
    <property type="project" value="TreeGrafter"/>
</dbReference>
<keyword evidence="6 9" id="KW-0133">Cell shape</keyword>
<feature type="active site" description="Nucleophile" evidence="9">
    <location>
        <position position="183"/>
    </location>
</feature>
<comment type="similarity">
    <text evidence="2">Belongs to the YkuD family.</text>
</comment>
<dbReference type="GO" id="GO:0071555">
    <property type="term" value="P:cell wall organization"/>
    <property type="evidence" value="ECO:0007669"/>
    <property type="project" value="UniProtKB-UniRule"/>
</dbReference>
<dbReference type="GO" id="GO:0008360">
    <property type="term" value="P:regulation of cell shape"/>
    <property type="evidence" value="ECO:0007669"/>
    <property type="project" value="UniProtKB-UniRule"/>
</dbReference>
<feature type="active site" description="Proton donor/acceptor" evidence="9">
    <location>
        <position position="167"/>
    </location>
</feature>
<evidence type="ECO:0000256" key="4">
    <source>
        <dbReference type="ARBA" id="ARBA00022679"/>
    </source>
</evidence>
<name>A0A942EDU6_9HYPH</name>
<organism evidence="11 12">
    <name type="scientific">Devosia litorisediminis</name>
    <dbReference type="NCBI Taxonomy" id="2829817"/>
    <lineage>
        <taxon>Bacteria</taxon>
        <taxon>Pseudomonadati</taxon>
        <taxon>Pseudomonadota</taxon>
        <taxon>Alphaproteobacteria</taxon>
        <taxon>Hyphomicrobiales</taxon>
        <taxon>Devosiaceae</taxon>
        <taxon>Devosia</taxon>
    </lineage>
</organism>
<evidence type="ECO:0000313" key="12">
    <source>
        <dbReference type="Proteomes" id="UP000678281"/>
    </source>
</evidence>
<dbReference type="Pfam" id="PF03734">
    <property type="entry name" value="YkuD"/>
    <property type="match status" value="1"/>
</dbReference>
<dbReference type="PANTHER" id="PTHR30582:SF24">
    <property type="entry name" value="L,D-TRANSPEPTIDASE ERFK_SRFK-RELATED"/>
    <property type="match status" value="1"/>
</dbReference>
<dbReference type="InterPro" id="IPR050979">
    <property type="entry name" value="LD-transpeptidase"/>
</dbReference>
<dbReference type="GO" id="GO:0005576">
    <property type="term" value="C:extracellular region"/>
    <property type="evidence" value="ECO:0007669"/>
    <property type="project" value="TreeGrafter"/>
</dbReference>
<evidence type="ECO:0000256" key="5">
    <source>
        <dbReference type="ARBA" id="ARBA00022801"/>
    </source>
</evidence>
<evidence type="ECO:0000256" key="8">
    <source>
        <dbReference type="ARBA" id="ARBA00023316"/>
    </source>
</evidence>
<comment type="caution">
    <text evidence="11">The sequence shown here is derived from an EMBL/GenBank/DDBJ whole genome shotgun (WGS) entry which is preliminary data.</text>
</comment>
<keyword evidence="12" id="KW-1185">Reference proteome</keyword>
<dbReference type="InterPro" id="IPR038063">
    <property type="entry name" value="Transpep_catalytic_dom"/>
</dbReference>
<dbReference type="AlphaFoldDB" id="A0A942EDU6"/>
<evidence type="ECO:0000259" key="10">
    <source>
        <dbReference type="PROSITE" id="PS52029"/>
    </source>
</evidence>
<dbReference type="GO" id="GO:0016757">
    <property type="term" value="F:glycosyltransferase activity"/>
    <property type="evidence" value="ECO:0007669"/>
    <property type="project" value="UniProtKB-KW"/>
</dbReference>
<dbReference type="EMBL" id="JAGXTP010000003">
    <property type="protein sequence ID" value="MBS3850437.1"/>
    <property type="molecule type" value="Genomic_DNA"/>
</dbReference>
<reference evidence="11" key="1">
    <citation type="submission" date="2021-04" db="EMBL/GenBank/DDBJ databases">
        <title>Devosia litorisediminis sp. nov., isolated from a sand dune.</title>
        <authorList>
            <person name="Park S."/>
            <person name="Yoon J.-H."/>
        </authorList>
    </citation>
    <scope>NUCLEOTIDE SEQUENCE</scope>
    <source>
        <strain evidence="11">BSSL-BM10</strain>
    </source>
</reference>
<evidence type="ECO:0000256" key="3">
    <source>
        <dbReference type="ARBA" id="ARBA00022676"/>
    </source>
</evidence>
<dbReference type="PROSITE" id="PS52029">
    <property type="entry name" value="LD_TPASE"/>
    <property type="match status" value="1"/>
</dbReference>
<dbReference type="RefSeq" id="WP_212660053.1">
    <property type="nucleotide sequence ID" value="NZ_JAGXTP010000003.1"/>
</dbReference>
<evidence type="ECO:0000256" key="6">
    <source>
        <dbReference type="ARBA" id="ARBA00022960"/>
    </source>
</evidence>
<dbReference type="FunFam" id="2.40.440.10:FF:000002">
    <property type="entry name" value="L,D-transpeptidase ErfK/SrfK"/>
    <property type="match status" value="1"/>
</dbReference>
<dbReference type="Proteomes" id="UP000678281">
    <property type="component" value="Unassembled WGS sequence"/>
</dbReference>
<protein>
    <submittedName>
        <fullName evidence="11">L,D-transpeptidase</fullName>
    </submittedName>
</protein>
<keyword evidence="7 9" id="KW-0573">Peptidoglycan synthesis</keyword>
<comment type="pathway">
    <text evidence="1 9">Cell wall biogenesis; peptidoglycan biosynthesis.</text>
</comment>
<evidence type="ECO:0000256" key="9">
    <source>
        <dbReference type="PROSITE-ProRule" id="PRU01373"/>
    </source>
</evidence>
<dbReference type="SUPFAM" id="SSF141523">
    <property type="entry name" value="L,D-transpeptidase catalytic domain-like"/>
    <property type="match status" value="1"/>
</dbReference>
<feature type="domain" description="L,D-TPase catalytic" evidence="10">
    <location>
        <begin position="69"/>
        <end position="207"/>
    </location>
</feature>
<evidence type="ECO:0000256" key="7">
    <source>
        <dbReference type="ARBA" id="ARBA00022984"/>
    </source>
</evidence>
<evidence type="ECO:0000256" key="1">
    <source>
        <dbReference type="ARBA" id="ARBA00004752"/>
    </source>
</evidence>
<keyword evidence="5" id="KW-0378">Hydrolase</keyword>
<keyword evidence="8 9" id="KW-0961">Cell wall biogenesis/degradation</keyword>
<keyword evidence="4" id="KW-0808">Transferase</keyword>
<evidence type="ECO:0000256" key="2">
    <source>
        <dbReference type="ARBA" id="ARBA00005992"/>
    </source>
</evidence>
<dbReference type="GO" id="GO:0071972">
    <property type="term" value="F:peptidoglycan L,D-transpeptidase activity"/>
    <property type="evidence" value="ECO:0007669"/>
    <property type="project" value="TreeGrafter"/>
</dbReference>
<proteinExistence type="inferred from homology"/>